<protein>
    <submittedName>
        <fullName evidence="1">Uncharacterized protein</fullName>
    </submittedName>
</protein>
<evidence type="ECO:0000313" key="1">
    <source>
        <dbReference type="EMBL" id="EKC47045.1"/>
    </source>
</evidence>
<dbReference type="EMBL" id="AJWY01013454">
    <property type="protein sequence ID" value="EKC47045.1"/>
    <property type="molecule type" value="Genomic_DNA"/>
</dbReference>
<gene>
    <name evidence="1" type="ORF">LEA_19574</name>
</gene>
<comment type="caution">
    <text evidence="1">The sequence shown here is derived from an EMBL/GenBank/DDBJ whole genome shotgun (WGS) entry which is preliminary data.</text>
</comment>
<sequence length="50" mass="5888">MNAIKNIAAAADEPDDKLRERMYDDIDRVIVFDNENLKIEWKFDVAFQLS</sequence>
<organism evidence="1">
    <name type="scientific">human gut metagenome</name>
    <dbReference type="NCBI Taxonomy" id="408170"/>
    <lineage>
        <taxon>unclassified sequences</taxon>
        <taxon>metagenomes</taxon>
        <taxon>organismal metagenomes</taxon>
    </lineage>
</organism>
<proteinExistence type="predicted"/>
<accession>K1S013</accession>
<name>K1S013_9ZZZZ</name>
<dbReference type="AlphaFoldDB" id="K1S013"/>
<reference evidence="1" key="1">
    <citation type="journal article" date="2013" name="Environ. Microbiol.">
        <title>Microbiota from the distal guts of lean and obese adolescents exhibit partial functional redundancy besides clear differences in community structure.</title>
        <authorList>
            <person name="Ferrer M."/>
            <person name="Ruiz A."/>
            <person name="Lanza F."/>
            <person name="Haange S.B."/>
            <person name="Oberbach A."/>
            <person name="Till H."/>
            <person name="Bargiela R."/>
            <person name="Campoy C."/>
            <person name="Segura M.T."/>
            <person name="Richter M."/>
            <person name="von Bergen M."/>
            <person name="Seifert J."/>
            <person name="Suarez A."/>
        </authorList>
    </citation>
    <scope>NUCLEOTIDE SEQUENCE</scope>
</reference>